<dbReference type="Gene3D" id="1.10.443.10">
    <property type="entry name" value="Intergrase catalytic core"/>
    <property type="match status" value="1"/>
</dbReference>
<keyword evidence="3" id="KW-0233">DNA recombination</keyword>
<dbReference type="InterPro" id="IPR010998">
    <property type="entry name" value="Integrase_recombinase_N"/>
</dbReference>
<dbReference type="InterPro" id="IPR004107">
    <property type="entry name" value="Integrase_SAM-like_N"/>
</dbReference>
<reference evidence="7 8" key="1">
    <citation type="submission" date="2024-02" db="EMBL/GenBank/DDBJ databases">
        <title>Lysinimicrobium sediminis NBRC 112286.</title>
        <authorList>
            <person name="Ichikawa N."/>
            <person name="Katano-Makiyama Y."/>
            <person name="Hidaka K."/>
        </authorList>
    </citation>
    <scope>NUCLEOTIDE SEQUENCE [LARGE SCALE GENOMIC DNA]</scope>
    <source>
        <strain evidence="7 8">NBRC 112286</strain>
    </source>
</reference>
<sequence>MPTDIEYSALLESWVLALRAERKSPATIKSYTDGVRGLFAWCDEQGAAREPTRASVNGYIAALLDSGKQPATARSRQLGIRRFTRWLADEGEIEADPLVGLKPPKLDAPIVEPLSDAELKALIQACAGKEFRDIRDTAIVRLMAETGIRAGECAVIALDDLDLMAGTVVVRRGKGGKGRVVPIGPQTVQALDRYRRRRAGHALAGLPSLWLGERKRGFTYDALHKALEGRAKAAGIAGFHPHKLRHTAAHRWLAAGGSEGGLMAVAGWTRPDMLQRYTKARAAERAAVESRSLNLGDI</sequence>
<dbReference type="RefSeq" id="WP_345378039.1">
    <property type="nucleotide sequence ID" value="NZ_BAABRR010000001.1"/>
</dbReference>
<dbReference type="Pfam" id="PF00589">
    <property type="entry name" value="Phage_integrase"/>
    <property type="match status" value="1"/>
</dbReference>
<dbReference type="InterPro" id="IPR044068">
    <property type="entry name" value="CB"/>
</dbReference>
<keyword evidence="2 4" id="KW-0238">DNA-binding</keyword>
<dbReference type="EMBL" id="BAABRR010000001">
    <property type="protein sequence ID" value="GAA5517760.1"/>
    <property type="molecule type" value="Genomic_DNA"/>
</dbReference>
<dbReference type="PROSITE" id="PS51898">
    <property type="entry name" value="TYR_RECOMBINASE"/>
    <property type="match status" value="1"/>
</dbReference>
<dbReference type="SUPFAM" id="SSF56349">
    <property type="entry name" value="DNA breaking-rejoining enzymes"/>
    <property type="match status" value="1"/>
</dbReference>
<dbReference type="InterPro" id="IPR050090">
    <property type="entry name" value="Tyrosine_recombinase_XerCD"/>
</dbReference>
<evidence type="ECO:0000256" key="2">
    <source>
        <dbReference type="ARBA" id="ARBA00023125"/>
    </source>
</evidence>
<evidence type="ECO:0000259" key="6">
    <source>
        <dbReference type="PROSITE" id="PS51900"/>
    </source>
</evidence>
<organism evidence="7 8">
    <name type="scientific">Demequina sediminis</name>
    <dbReference type="NCBI Taxonomy" id="1930058"/>
    <lineage>
        <taxon>Bacteria</taxon>
        <taxon>Bacillati</taxon>
        <taxon>Actinomycetota</taxon>
        <taxon>Actinomycetes</taxon>
        <taxon>Micrococcales</taxon>
        <taxon>Demequinaceae</taxon>
        <taxon>Demequina</taxon>
    </lineage>
</organism>
<dbReference type="PANTHER" id="PTHR30349:SF81">
    <property type="entry name" value="TYROSINE RECOMBINASE XERC"/>
    <property type="match status" value="1"/>
</dbReference>
<protein>
    <submittedName>
        <fullName evidence="7">Tyrosine recombinase XerC</fullName>
    </submittedName>
</protein>
<feature type="domain" description="Core-binding (CB)" evidence="6">
    <location>
        <begin position="5"/>
        <end position="88"/>
    </location>
</feature>
<accession>A0ABP9WD54</accession>
<evidence type="ECO:0000256" key="1">
    <source>
        <dbReference type="ARBA" id="ARBA00022908"/>
    </source>
</evidence>
<evidence type="ECO:0000313" key="7">
    <source>
        <dbReference type="EMBL" id="GAA5517760.1"/>
    </source>
</evidence>
<evidence type="ECO:0000256" key="3">
    <source>
        <dbReference type="ARBA" id="ARBA00023172"/>
    </source>
</evidence>
<dbReference type="InterPro" id="IPR011010">
    <property type="entry name" value="DNA_brk_join_enz"/>
</dbReference>
<evidence type="ECO:0000259" key="5">
    <source>
        <dbReference type="PROSITE" id="PS51898"/>
    </source>
</evidence>
<dbReference type="Proteomes" id="UP001426770">
    <property type="component" value="Unassembled WGS sequence"/>
</dbReference>
<dbReference type="PROSITE" id="PS51900">
    <property type="entry name" value="CB"/>
    <property type="match status" value="1"/>
</dbReference>
<dbReference type="Pfam" id="PF02899">
    <property type="entry name" value="Phage_int_SAM_1"/>
    <property type="match status" value="1"/>
</dbReference>
<keyword evidence="8" id="KW-1185">Reference proteome</keyword>
<dbReference type="InterPro" id="IPR002104">
    <property type="entry name" value="Integrase_catalytic"/>
</dbReference>
<gene>
    <name evidence="7" type="primary">xerC_1</name>
    <name evidence="7" type="ORF">Lsed01_00170</name>
</gene>
<evidence type="ECO:0000256" key="4">
    <source>
        <dbReference type="PROSITE-ProRule" id="PRU01248"/>
    </source>
</evidence>
<keyword evidence="1" id="KW-0229">DNA integration</keyword>
<dbReference type="Gene3D" id="1.10.150.130">
    <property type="match status" value="1"/>
</dbReference>
<dbReference type="InterPro" id="IPR013762">
    <property type="entry name" value="Integrase-like_cat_sf"/>
</dbReference>
<feature type="domain" description="Tyr recombinase" evidence="5">
    <location>
        <begin position="109"/>
        <end position="290"/>
    </location>
</feature>
<dbReference type="CDD" id="cd00397">
    <property type="entry name" value="DNA_BRE_C"/>
    <property type="match status" value="1"/>
</dbReference>
<evidence type="ECO:0000313" key="8">
    <source>
        <dbReference type="Proteomes" id="UP001426770"/>
    </source>
</evidence>
<dbReference type="PANTHER" id="PTHR30349">
    <property type="entry name" value="PHAGE INTEGRASE-RELATED"/>
    <property type="match status" value="1"/>
</dbReference>
<name>A0ABP9WD54_9MICO</name>
<comment type="caution">
    <text evidence="7">The sequence shown here is derived from an EMBL/GenBank/DDBJ whole genome shotgun (WGS) entry which is preliminary data.</text>
</comment>
<proteinExistence type="predicted"/>